<dbReference type="Gene3D" id="2.30.42.10">
    <property type="match status" value="1"/>
</dbReference>
<dbReference type="SUPFAM" id="SSF48371">
    <property type="entry name" value="ARM repeat"/>
    <property type="match status" value="1"/>
</dbReference>
<dbReference type="PROSITE" id="PS50106">
    <property type="entry name" value="PDZ"/>
    <property type="match status" value="1"/>
</dbReference>
<evidence type="ECO:0000313" key="3">
    <source>
        <dbReference type="EMBL" id="TWT87951.1"/>
    </source>
</evidence>
<dbReference type="InterPro" id="IPR036034">
    <property type="entry name" value="PDZ_sf"/>
</dbReference>
<feature type="region of interest" description="Disordered" evidence="1">
    <location>
        <begin position="427"/>
        <end position="449"/>
    </location>
</feature>
<dbReference type="InterPro" id="IPR001478">
    <property type="entry name" value="PDZ"/>
</dbReference>
<proteinExistence type="predicted"/>
<organism evidence="3 4">
    <name type="scientific">Neorhodopirellula pilleata</name>
    <dbReference type="NCBI Taxonomy" id="2714738"/>
    <lineage>
        <taxon>Bacteria</taxon>
        <taxon>Pseudomonadati</taxon>
        <taxon>Planctomycetota</taxon>
        <taxon>Planctomycetia</taxon>
        <taxon>Pirellulales</taxon>
        <taxon>Pirellulaceae</taxon>
        <taxon>Neorhodopirellula</taxon>
    </lineage>
</organism>
<accession>A0A5C5ZM79</accession>
<dbReference type="Proteomes" id="UP000316213">
    <property type="component" value="Unassembled WGS sequence"/>
</dbReference>
<dbReference type="SMART" id="SM00228">
    <property type="entry name" value="PDZ"/>
    <property type="match status" value="1"/>
</dbReference>
<dbReference type="Gene3D" id="1.25.10.10">
    <property type="entry name" value="Leucine-rich Repeat Variant"/>
    <property type="match status" value="1"/>
</dbReference>
<protein>
    <recommendedName>
        <fullName evidence="2">PDZ domain-containing protein</fullName>
    </recommendedName>
</protein>
<sequence length="667" mass="74384">MFDRRRLTTQWMIVLAISLGGENAGFTETADQWLQRLQHTDPAISESAAYDIEQIHPSVANINQLFAALAAPDARVRRYIVATLGEIAATREAAPYRRQIAAAIAPSLKHYDQRLRAQAMAALAKCGPEAVDTLTPMLTDTRIVDQPGYVGLYLADRNDRQGVTVRGTIKNSPAAAAGFKKDDVLVRLNHTDVFSRSQFTSLVTYSKPADHVQMTVRRGNHLVHLAVRVGHRSIEAKDEYWQHHATKVCEQAAATIRILTPQSNEFFHQHLQHDNPLVRRVASAIVASENATGPPPLDASTAPSRATGLPETAPESPSVERIAIGLRHPDVLERLESLESITNEFMNDELYRQLGALTTDAFPTVRFAAARLAVHYDPIAAQSDPLILKALMDGLTQRDFDRQMDEIRRLLQASIDEDARCMACEASSANTDESGPITPPCRDGGKPDDGERLADFWPPPQQIAAWETLDVKQVHPDAKTMEDVFHWIQSDLQFSGFRENHVMNAPGGFALVTSLERIHTDGPLRGSSFRGDSPSDPTRWTRHKLPARSLWDCFDHLLYAKPGTHRLFAFIVTDQESLQNQRRQMMAADDLHSLQGTCRVLPNETKGIPVNDHFIHVLVYQFERRLGGRFAVCETRNEVSCHVALSALEHLQLANLHAVAHHLNSRR</sequence>
<dbReference type="RefSeq" id="WP_146582203.1">
    <property type="nucleotide sequence ID" value="NZ_SJPM01000023.1"/>
</dbReference>
<dbReference type="OrthoDB" id="288993at2"/>
<evidence type="ECO:0000313" key="4">
    <source>
        <dbReference type="Proteomes" id="UP000316213"/>
    </source>
</evidence>
<feature type="domain" description="PDZ" evidence="2">
    <location>
        <begin position="148"/>
        <end position="220"/>
    </location>
</feature>
<dbReference type="EMBL" id="SJPM01000023">
    <property type="protein sequence ID" value="TWT87951.1"/>
    <property type="molecule type" value="Genomic_DNA"/>
</dbReference>
<reference evidence="3 4" key="1">
    <citation type="submission" date="2019-02" db="EMBL/GenBank/DDBJ databases">
        <title>Deep-cultivation of Planctomycetes and their phenomic and genomic characterization uncovers novel biology.</title>
        <authorList>
            <person name="Wiegand S."/>
            <person name="Jogler M."/>
            <person name="Boedeker C."/>
            <person name="Pinto D."/>
            <person name="Vollmers J."/>
            <person name="Rivas-Marin E."/>
            <person name="Kohn T."/>
            <person name="Peeters S.H."/>
            <person name="Heuer A."/>
            <person name="Rast P."/>
            <person name="Oberbeckmann S."/>
            <person name="Bunk B."/>
            <person name="Jeske O."/>
            <person name="Meyerdierks A."/>
            <person name="Storesund J.E."/>
            <person name="Kallscheuer N."/>
            <person name="Luecker S."/>
            <person name="Lage O.M."/>
            <person name="Pohl T."/>
            <person name="Merkel B.J."/>
            <person name="Hornburger P."/>
            <person name="Mueller R.-W."/>
            <person name="Bruemmer F."/>
            <person name="Labrenz M."/>
            <person name="Spormann A.M."/>
            <person name="Op Den Camp H."/>
            <person name="Overmann J."/>
            <person name="Amann R."/>
            <person name="Jetten M.S.M."/>
            <person name="Mascher T."/>
            <person name="Medema M.H."/>
            <person name="Devos D.P."/>
            <person name="Kaster A.-K."/>
            <person name="Ovreas L."/>
            <person name="Rohde M."/>
            <person name="Galperin M.Y."/>
            <person name="Jogler C."/>
        </authorList>
    </citation>
    <scope>NUCLEOTIDE SEQUENCE [LARGE SCALE GENOMIC DNA]</scope>
    <source>
        <strain evidence="3 4">Pla100</strain>
    </source>
</reference>
<evidence type="ECO:0000256" key="1">
    <source>
        <dbReference type="SAM" id="MobiDB-lite"/>
    </source>
</evidence>
<evidence type="ECO:0000259" key="2">
    <source>
        <dbReference type="PROSITE" id="PS50106"/>
    </source>
</evidence>
<feature type="region of interest" description="Disordered" evidence="1">
    <location>
        <begin position="289"/>
        <end position="317"/>
    </location>
</feature>
<dbReference type="AlphaFoldDB" id="A0A5C5ZM79"/>
<dbReference type="InterPro" id="IPR016024">
    <property type="entry name" value="ARM-type_fold"/>
</dbReference>
<dbReference type="Pfam" id="PF13180">
    <property type="entry name" value="PDZ_2"/>
    <property type="match status" value="1"/>
</dbReference>
<name>A0A5C5ZM79_9BACT</name>
<dbReference type="InterPro" id="IPR011989">
    <property type="entry name" value="ARM-like"/>
</dbReference>
<gene>
    <name evidence="3" type="ORF">Pla100_58030</name>
</gene>
<comment type="caution">
    <text evidence="3">The sequence shown here is derived from an EMBL/GenBank/DDBJ whole genome shotgun (WGS) entry which is preliminary data.</text>
</comment>
<keyword evidence="4" id="KW-1185">Reference proteome</keyword>
<dbReference type="SUPFAM" id="SSF50156">
    <property type="entry name" value="PDZ domain-like"/>
    <property type="match status" value="1"/>
</dbReference>